<dbReference type="SMART" id="SM00116">
    <property type="entry name" value="CBS"/>
    <property type="match status" value="1"/>
</dbReference>
<evidence type="ECO:0000256" key="3">
    <source>
        <dbReference type="ARBA" id="ARBA00022448"/>
    </source>
</evidence>
<keyword evidence="9" id="KW-1003">Cell membrane</keyword>
<dbReference type="Gene3D" id="1.25.60.10">
    <property type="entry name" value="MgtE N-terminal domain-like"/>
    <property type="match status" value="1"/>
</dbReference>
<keyword evidence="8" id="KW-0129">CBS domain</keyword>
<protein>
    <recommendedName>
        <fullName evidence="9">Magnesium transporter MgtE</fullName>
    </recommendedName>
</protein>
<feature type="transmembrane region" description="Helical" evidence="9">
    <location>
        <begin position="386"/>
        <end position="408"/>
    </location>
</feature>
<dbReference type="Pfam" id="PF03448">
    <property type="entry name" value="MgtE_N"/>
    <property type="match status" value="1"/>
</dbReference>
<keyword evidence="4 9" id="KW-0812">Transmembrane</keyword>
<comment type="function">
    <text evidence="9">Acts as a magnesium transporter.</text>
</comment>
<evidence type="ECO:0000256" key="5">
    <source>
        <dbReference type="ARBA" id="ARBA00022842"/>
    </source>
</evidence>
<dbReference type="NCBIfam" id="TIGR00400">
    <property type="entry name" value="mgtE"/>
    <property type="match status" value="1"/>
</dbReference>
<keyword evidence="7 9" id="KW-0472">Membrane</keyword>
<sequence>MDKEKELEMILDLVASKKYVELKEILKDMNEVDLADILNEIEAQTAVLLFRMLPKGLAVDVFAHLTIERQKEIINVITDKELKYIVEELYFDDMIDLLEEMPANVVNKILLQSNKDERDLINQFLKYPEDSAGSIMTIEYVDLKKKMTVKEALQHIKETGLTKETVYTCYVTDENRKLEGIISLRKLVTSDLDQIIEDIMERDVIYVNTHDDQETVANIFRKYGFLALPVVDNENRLTGIITVDDIMDVMEQEATEDFQKMAAMAPSDEAYLESSVFELARHRIFWLLILMVSATISGSIISGAEEVLTAMIVLNSFIPMLMDTAGNSGSQSSTLVIRGLATGEIEMGDFLKVLWKEFRISIVVGIVLAFVNFLRLYYLVKIDFNIALLVSLTLIVTIVISKLLGGTLPLVAKKFKIDPAIMAGPLITTIADATSLTIYFYFAKLILHI</sequence>
<dbReference type="SUPFAM" id="SSF54631">
    <property type="entry name" value="CBS-domain pair"/>
    <property type="match status" value="1"/>
</dbReference>
<dbReference type="InterPro" id="IPR006667">
    <property type="entry name" value="SLC41_membr_dom"/>
</dbReference>
<evidence type="ECO:0000256" key="4">
    <source>
        <dbReference type="ARBA" id="ARBA00022692"/>
    </source>
</evidence>
<dbReference type="Proteomes" id="UP000298381">
    <property type="component" value="Unassembled WGS sequence"/>
</dbReference>
<evidence type="ECO:0000313" key="12">
    <source>
        <dbReference type="Proteomes" id="UP000298381"/>
    </source>
</evidence>
<feature type="transmembrane region" description="Helical" evidence="9">
    <location>
        <begin position="420"/>
        <end position="442"/>
    </location>
</feature>
<dbReference type="EMBL" id="SRIB01000002">
    <property type="protein sequence ID" value="TFZ41433.1"/>
    <property type="molecule type" value="Genomic_DNA"/>
</dbReference>
<dbReference type="OrthoDB" id="9790355at2"/>
<feature type="transmembrane region" description="Helical" evidence="9">
    <location>
        <begin position="284"/>
        <end position="301"/>
    </location>
</feature>
<comment type="caution">
    <text evidence="9">Lacks conserved residue(s) required for the propagation of feature annotation.</text>
</comment>
<reference evidence="11 12" key="1">
    <citation type="submission" date="2019-03" db="EMBL/GenBank/DDBJ databases">
        <title>Draft genome sequence data and analysis of a Fermenting Bacterium, Soehngenia longevitae strain 1933PT, isolated from petroleum reservoir in Azerbaijan.</title>
        <authorList>
            <person name="Grouzdev D.S."/>
            <person name="Bidzhieva S.K."/>
            <person name="Sokolova D.S."/>
            <person name="Tourova T.P."/>
            <person name="Poltaraus A.B."/>
            <person name="Nazina T.N."/>
        </authorList>
    </citation>
    <scope>NUCLEOTIDE SEQUENCE [LARGE SCALE GENOMIC DNA]</scope>
    <source>
        <strain evidence="11 12">1933P</strain>
    </source>
</reference>
<dbReference type="InterPro" id="IPR046342">
    <property type="entry name" value="CBS_dom_sf"/>
</dbReference>
<keyword evidence="12" id="KW-1185">Reference proteome</keyword>
<dbReference type="CDD" id="cd04606">
    <property type="entry name" value="CBS_pair_Mg_transporter"/>
    <property type="match status" value="1"/>
</dbReference>
<keyword evidence="6 9" id="KW-1133">Transmembrane helix</keyword>
<gene>
    <name evidence="11" type="primary">mgtE</name>
    <name evidence="11" type="ORF">E4100_02320</name>
</gene>
<dbReference type="InterPro" id="IPR000644">
    <property type="entry name" value="CBS_dom"/>
</dbReference>
<keyword evidence="5 9" id="KW-0460">Magnesium</keyword>
<dbReference type="SUPFAM" id="SSF158791">
    <property type="entry name" value="MgtE N-terminal domain-like"/>
    <property type="match status" value="1"/>
</dbReference>
<name>A0A4Z0D9A3_9FIRM</name>
<dbReference type="Pfam" id="PF00571">
    <property type="entry name" value="CBS"/>
    <property type="match status" value="2"/>
</dbReference>
<evidence type="ECO:0000259" key="10">
    <source>
        <dbReference type="PROSITE" id="PS51371"/>
    </source>
</evidence>
<dbReference type="SMART" id="SM00924">
    <property type="entry name" value="MgtE_N"/>
    <property type="match status" value="1"/>
</dbReference>
<dbReference type="GO" id="GO:0005886">
    <property type="term" value="C:plasma membrane"/>
    <property type="evidence" value="ECO:0007669"/>
    <property type="project" value="UniProtKB-SubCell"/>
</dbReference>
<dbReference type="PANTHER" id="PTHR43773:SF1">
    <property type="entry name" value="MAGNESIUM TRANSPORTER MGTE"/>
    <property type="match status" value="1"/>
</dbReference>
<evidence type="ECO:0000256" key="1">
    <source>
        <dbReference type="ARBA" id="ARBA00004141"/>
    </source>
</evidence>
<dbReference type="PANTHER" id="PTHR43773">
    <property type="entry name" value="MAGNESIUM TRANSPORTER MGTE"/>
    <property type="match status" value="1"/>
</dbReference>
<dbReference type="Pfam" id="PF01769">
    <property type="entry name" value="MgtE"/>
    <property type="match status" value="1"/>
</dbReference>
<organism evidence="11 12">
    <name type="scientific">Soehngenia longivitae</name>
    <dbReference type="NCBI Taxonomy" id="2562294"/>
    <lineage>
        <taxon>Bacteria</taxon>
        <taxon>Bacillati</taxon>
        <taxon>Bacillota</taxon>
        <taxon>Tissierellia</taxon>
        <taxon>Tissierellales</taxon>
        <taxon>Tissierellaceae</taxon>
        <taxon>Soehngenia</taxon>
    </lineage>
</organism>
<dbReference type="Gene3D" id="3.10.580.10">
    <property type="entry name" value="CBS-domain"/>
    <property type="match status" value="1"/>
</dbReference>
<evidence type="ECO:0000256" key="2">
    <source>
        <dbReference type="ARBA" id="ARBA00009749"/>
    </source>
</evidence>
<evidence type="ECO:0000256" key="6">
    <source>
        <dbReference type="ARBA" id="ARBA00022989"/>
    </source>
</evidence>
<evidence type="ECO:0000313" key="11">
    <source>
        <dbReference type="EMBL" id="TFZ41433.1"/>
    </source>
</evidence>
<feature type="domain" description="CBS" evidence="10">
    <location>
        <begin position="136"/>
        <end position="199"/>
    </location>
</feature>
<feature type="transmembrane region" description="Helical" evidence="9">
    <location>
        <begin position="360"/>
        <end position="380"/>
    </location>
</feature>
<keyword evidence="9" id="KW-0479">Metal-binding</keyword>
<comment type="subcellular location">
    <subcellularLocation>
        <location evidence="9">Cell membrane</location>
        <topology evidence="9">Multi-pass membrane protein</topology>
    </subcellularLocation>
    <subcellularLocation>
        <location evidence="1">Membrane</location>
        <topology evidence="1">Multi-pass membrane protein</topology>
    </subcellularLocation>
</comment>
<dbReference type="RefSeq" id="WP_135270421.1">
    <property type="nucleotide sequence ID" value="NZ_SRIB01000002.1"/>
</dbReference>
<evidence type="ECO:0000256" key="8">
    <source>
        <dbReference type="PROSITE-ProRule" id="PRU00703"/>
    </source>
</evidence>
<accession>A0A4Z0D9A3</accession>
<dbReference type="GO" id="GO:0015095">
    <property type="term" value="F:magnesium ion transmembrane transporter activity"/>
    <property type="evidence" value="ECO:0007669"/>
    <property type="project" value="UniProtKB-UniRule"/>
</dbReference>
<feature type="domain" description="CBS" evidence="10">
    <location>
        <begin position="200"/>
        <end position="256"/>
    </location>
</feature>
<dbReference type="InterPro" id="IPR006668">
    <property type="entry name" value="Mg_transptr_MgtE_intracell_dom"/>
</dbReference>
<evidence type="ECO:0000256" key="9">
    <source>
        <dbReference type="RuleBase" id="RU362011"/>
    </source>
</evidence>
<dbReference type="PROSITE" id="PS51371">
    <property type="entry name" value="CBS"/>
    <property type="match status" value="2"/>
</dbReference>
<comment type="caution">
    <text evidence="11">The sequence shown here is derived from an EMBL/GenBank/DDBJ whole genome shotgun (WGS) entry which is preliminary data.</text>
</comment>
<dbReference type="GO" id="GO:0046872">
    <property type="term" value="F:metal ion binding"/>
    <property type="evidence" value="ECO:0007669"/>
    <property type="project" value="UniProtKB-KW"/>
</dbReference>
<evidence type="ECO:0000256" key="7">
    <source>
        <dbReference type="ARBA" id="ARBA00023136"/>
    </source>
</evidence>
<dbReference type="AlphaFoldDB" id="A0A4Z0D9A3"/>
<comment type="similarity">
    <text evidence="2 9">Belongs to the SLC41A transporter family.</text>
</comment>
<dbReference type="InterPro" id="IPR036739">
    <property type="entry name" value="SLC41_membr_dom_sf"/>
</dbReference>
<proteinExistence type="inferred from homology"/>
<dbReference type="InterPro" id="IPR038076">
    <property type="entry name" value="MgtE_N_sf"/>
</dbReference>
<dbReference type="Gene3D" id="1.10.357.20">
    <property type="entry name" value="SLC41 divalent cation transporters, integral membrane domain"/>
    <property type="match status" value="1"/>
</dbReference>
<dbReference type="SUPFAM" id="SSF161093">
    <property type="entry name" value="MgtE membrane domain-like"/>
    <property type="match status" value="1"/>
</dbReference>
<comment type="subunit">
    <text evidence="9">Homodimer.</text>
</comment>
<dbReference type="InterPro" id="IPR006669">
    <property type="entry name" value="MgtE_transporter"/>
</dbReference>
<keyword evidence="3 9" id="KW-0813">Transport</keyword>